<dbReference type="EMBL" id="CM043015">
    <property type="protein sequence ID" value="KAI4470441.1"/>
    <property type="molecule type" value="Genomic_DNA"/>
</dbReference>
<sequence length="127" mass="14376">MAPLLYQVITSPPCRAVLMLARAIGLTIDLQNVNLMTQEHLKPEFLKAPLRSKRMKVVPANLKAEVRDAYQFAEAFLEGNKWICGDSVILADIHFVATISSLQVFEPLTADYPKTKTWLKNCSKEDW</sequence>
<keyword evidence="2" id="KW-1185">Reference proteome</keyword>
<proteinExistence type="predicted"/>
<keyword evidence="1" id="KW-0808">Transferase</keyword>
<gene>
    <name evidence="1" type="ORF">MML48_1g00545</name>
</gene>
<reference evidence="1" key="1">
    <citation type="submission" date="2022-04" db="EMBL/GenBank/DDBJ databases">
        <title>Chromosome-scale genome assembly of Holotrichia oblita Faldermann.</title>
        <authorList>
            <person name="Rongchong L."/>
        </authorList>
    </citation>
    <scope>NUCLEOTIDE SEQUENCE</scope>
    <source>
        <strain evidence="1">81SQS9</strain>
    </source>
</reference>
<protein>
    <submittedName>
        <fullName evidence="1">Glutathione s transferase d10 isoform a-related</fullName>
    </submittedName>
</protein>
<evidence type="ECO:0000313" key="2">
    <source>
        <dbReference type="Proteomes" id="UP001056778"/>
    </source>
</evidence>
<accession>A0ACB9TUH2</accession>
<name>A0ACB9TUH2_HOLOL</name>
<comment type="caution">
    <text evidence="1">The sequence shown here is derived from an EMBL/GenBank/DDBJ whole genome shotgun (WGS) entry which is preliminary data.</text>
</comment>
<dbReference type="Proteomes" id="UP001056778">
    <property type="component" value="Chromosome 1"/>
</dbReference>
<organism evidence="1 2">
    <name type="scientific">Holotrichia oblita</name>
    <name type="common">Chafer beetle</name>
    <dbReference type="NCBI Taxonomy" id="644536"/>
    <lineage>
        <taxon>Eukaryota</taxon>
        <taxon>Metazoa</taxon>
        <taxon>Ecdysozoa</taxon>
        <taxon>Arthropoda</taxon>
        <taxon>Hexapoda</taxon>
        <taxon>Insecta</taxon>
        <taxon>Pterygota</taxon>
        <taxon>Neoptera</taxon>
        <taxon>Endopterygota</taxon>
        <taxon>Coleoptera</taxon>
        <taxon>Polyphaga</taxon>
        <taxon>Scarabaeiformia</taxon>
        <taxon>Scarabaeidae</taxon>
        <taxon>Melolonthinae</taxon>
        <taxon>Holotrichia</taxon>
    </lineage>
</organism>
<evidence type="ECO:0000313" key="1">
    <source>
        <dbReference type="EMBL" id="KAI4470441.1"/>
    </source>
</evidence>